<evidence type="ECO:0000256" key="6">
    <source>
        <dbReference type="ARBA" id="ARBA00022827"/>
    </source>
</evidence>
<name>A0A3A9J4Q2_9PROT</name>
<sequence>MNAETRPPLKAAHPAYFTETVEQVHHWTDRLFSFRCTRNPTLRFQAGQFVMIGLMVEGKPLVRAYSVASAPFDEHLEFLSIKVPDGPLTSRLQHIRPGDEILVGKKSVGTLVPDALLPGKTLWLYGTGTGLAPFMSLIREPEVYDRFDKIVLLHGVREVKELAYQDFIEKELPQDEFLGEMVAPKLVYYPTVTREPFRNQGRVTDLIRSGKLFSDLGLPAFTPEHDRIMLCGSPEMLAETKELLEGMGFEEGANSRPGQYVIEKAFVEK</sequence>
<keyword evidence="13" id="KW-1185">Reference proteome</keyword>
<evidence type="ECO:0000256" key="1">
    <source>
        <dbReference type="ARBA" id="ARBA00001974"/>
    </source>
</evidence>
<comment type="similarity">
    <text evidence="2">Belongs to the ferredoxin--NADP reductase type 1 family.</text>
</comment>
<dbReference type="InterPro" id="IPR051930">
    <property type="entry name" value="FNR_type-1"/>
</dbReference>
<evidence type="ECO:0000313" key="13">
    <source>
        <dbReference type="Proteomes" id="UP000274097"/>
    </source>
</evidence>
<dbReference type="PANTHER" id="PTHR47878">
    <property type="entry name" value="OXIDOREDUCTASE FAD/NAD(P)-BINDING DOMAIN PROTEIN"/>
    <property type="match status" value="1"/>
</dbReference>
<dbReference type="EMBL" id="RFLX01000002">
    <property type="protein sequence ID" value="RMI26320.1"/>
    <property type="molecule type" value="Genomic_DNA"/>
</dbReference>
<dbReference type="SUPFAM" id="SSF63380">
    <property type="entry name" value="Riboflavin synthase domain-like"/>
    <property type="match status" value="1"/>
</dbReference>
<keyword evidence="7" id="KW-0521">NADP</keyword>
<accession>A0A3A9J4Q2</accession>
<dbReference type="Pfam" id="PF00970">
    <property type="entry name" value="FAD_binding_6"/>
    <property type="match status" value="1"/>
</dbReference>
<dbReference type="GO" id="GO:0004324">
    <property type="term" value="F:ferredoxin-NADP+ reductase activity"/>
    <property type="evidence" value="ECO:0007669"/>
    <property type="project" value="UniProtKB-EC"/>
</dbReference>
<dbReference type="Pfam" id="PF00175">
    <property type="entry name" value="NAD_binding_1"/>
    <property type="match status" value="1"/>
</dbReference>
<evidence type="ECO:0000256" key="5">
    <source>
        <dbReference type="ARBA" id="ARBA00022741"/>
    </source>
</evidence>
<dbReference type="EC" id="1.18.1.2" evidence="3"/>
<keyword evidence="6" id="KW-0274">FAD</keyword>
<dbReference type="PROSITE" id="PS51384">
    <property type="entry name" value="FAD_FR"/>
    <property type="match status" value="1"/>
</dbReference>
<dbReference type="FunCoup" id="A0A3A9J4Q2">
    <property type="interactions" value="84"/>
</dbReference>
<protein>
    <recommendedName>
        <fullName evidence="3">ferredoxin--NADP(+) reductase</fullName>
        <ecNumber evidence="3">1.18.1.2</ecNumber>
    </recommendedName>
</protein>
<dbReference type="InterPro" id="IPR001709">
    <property type="entry name" value="Flavoprot_Pyr_Nucl_cyt_Rdtase"/>
</dbReference>
<dbReference type="Gene3D" id="2.40.30.10">
    <property type="entry name" value="Translation factors"/>
    <property type="match status" value="1"/>
</dbReference>
<evidence type="ECO:0000256" key="2">
    <source>
        <dbReference type="ARBA" id="ARBA00008312"/>
    </source>
</evidence>
<dbReference type="GO" id="GO:0000166">
    <property type="term" value="F:nucleotide binding"/>
    <property type="evidence" value="ECO:0007669"/>
    <property type="project" value="UniProtKB-KW"/>
</dbReference>
<dbReference type="InParanoid" id="A0A3A9J4Q2"/>
<evidence type="ECO:0000259" key="10">
    <source>
        <dbReference type="PROSITE" id="PS51384"/>
    </source>
</evidence>
<dbReference type="SUPFAM" id="SSF52343">
    <property type="entry name" value="Ferredoxin reductase-like, C-terminal NADP-linked domain"/>
    <property type="match status" value="1"/>
</dbReference>
<dbReference type="GO" id="GO:0042167">
    <property type="term" value="P:heme catabolic process"/>
    <property type="evidence" value="ECO:0007669"/>
    <property type="project" value="TreeGrafter"/>
</dbReference>
<evidence type="ECO:0000256" key="7">
    <source>
        <dbReference type="ARBA" id="ARBA00022857"/>
    </source>
</evidence>
<dbReference type="InterPro" id="IPR039261">
    <property type="entry name" value="FNR_nucleotide-bd"/>
</dbReference>
<evidence type="ECO:0000313" key="12">
    <source>
        <dbReference type="EMBL" id="RMI26320.1"/>
    </source>
</evidence>
<proteinExistence type="inferred from homology"/>
<dbReference type="InterPro" id="IPR017938">
    <property type="entry name" value="Riboflavin_synthase-like_b-brl"/>
</dbReference>
<evidence type="ECO:0000313" key="14">
    <source>
        <dbReference type="Proteomes" id="UP000278036"/>
    </source>
</evidence>
<gene>
    <name evidence="11" type="ORF">D6Z83_21170</name>
    <name evidence="12" type="ORF">EBE87_03265</name>
</gene>
<evidence type="ECO:0000256" key="4">
    <source>
        <dbReference type="ARBA" id="ARBA00022630"/>
    </source>
</evidence>
<dbReference type="GO" id="GO:0034599">
    <property type="term" value="P:cellular response to oxidative stress"/>
    <property type="evidence" value="ECO:0007669"/>
    <property type="project" value="TreeGrafter"/>
</dbReference>
<comment type="cofactor">
    <cofactor evidence="1">
        <name>FAD</name>
        <dbReference type="ChEBI" id="CHEBI:57692"/>
    </cofactor>
</comment>
<dbReference type="InterPro" id="IPR001433">
    <property type="entry name" value="OxRdtase_FAD/NAD-bd"/>
</dbReference>
<organism evidence="11 14">
    <name type="scientific">Teichococcus wenyumeiae</name>
    <dbReference type="NCBI Taxonomy" id="2478470"/>
    <lineage>
        <taxon>Bacteria</taxon>
        <taxon>Pseudomonadati</taxon>
        <taxon>Pseudomonadota</taxon>
        <taxon>Alphaproteobacteria</taxon>
        <taxon>Acetobacterales</taxon>
        <taxon>Roseomonadaceae</taxon>
        <taxon>Roseomonas</taxon>
    </lineage>
</organism>
<dbReference type="InterPro" id="IPR033892">
    <property type="entry name" value="FNR_bac"/>
</dbReference>
<evidence type="ECO:0000256" key="9">
    <source>
        <dbReference type="ARBA" id="ARBA00047776"/>
    </source>
</evidence>
<evidence type="ECO:0000313" key="11">
    <source>
        <dbReference type="EMBL" id="RKK02177.1"/>
    </source>
</evidence>
<dbReference type="Proteomes" id="UP000278036">
    <property type="component" value="Unassembled WGS sequence"/>
</dbReference>
<evidence type="ECO:0000256" key="3">
    <source>
        <dbReference type="ARBA" id="ARBA00013223"/>
    </source>
</evidence>
<dbReference type="CDD" id="cd06195">
    <property type="entry name" value="FNR1"/>
    <property type="match status" value="1"/>
</dbReference>
<dbReference type="InterPro" id="IPR017927">
    <property type="entry name" value="FAD-bd_FR_type"/>
</dbReference>
<dbReference type="RefSeq" id="WP_120640206.1">
    <property type="nucleotide sequence ID" value="NZ_RAQU01000177.1"/>
</dbReference>
<dbReference type="InterPro" id="IPR008333">
    <property type="entry name" value="Cbr1-like_FAD-bd_dom"/>
</dbReference>
<keyword evidence="4" id="KW-0285">Flavoprotein</keyword>
<dbReference type="PANTHER" id="PTHR47878:SF1">
    <property type="entry name" value="FLAVODOXIN_FERREDOXIN--NADP REDUCTASE"/>
    <property type="match status" value="1"/>
</dbReference>
<dbReference type="AlphaFoldDB" id="A0A3A9J4Q2"/>
<dbReference type="Proteomes" id="UP000274097">
    <property type="component" value="Unassembled WGS sequence"/>
</dbReference>
<dbReference type="EMBL" id="RAQU01000177">
    <property type="protein sequence ID" value="RKK02177.1"/>
    <property type="molecule type" value="Genomic_DNA"/>
</dbReference>
<feature type="domain" description="FAD-binding FR-type" evidence="10">
    <location>
        <begin position="14"/>
        <end position="114"/>
    </location>
</feature>
<dbReference type="PRINTS" id="PR00371">
    <property type="entry name" value="FPNCR"/>
</dbReference>
<reference evidence="11 14" key="1">
    <citation type="submission" date="2018-09" db="EMBL/GenBank/DDBJ databases">
        <title>Roseomonas sp. nov., isolated from feces of Tibetan antelopes in the Qinghai-Tibet plateau, China.</title>
        <authorList>
            <person name="Tian Z."/>
        </authorList>
    </citation>
    <scope>NUCLEOTIDE SEQUENCE [LARGE SCALE GENOMIC DNA]</scope>
    <source>
        <strain evidence="12 13">Z23</strain>
        <strain evidence="11 14">Z24</strain>
    </source>
</reference>
<dbReference type="Gene3D" id="3.40.50.80">
    <property type="entry name" value="Nucleotide-binding domain of ferredoxin-NADP reductase (FNR) module"/>
    <property type="match status" value="1"/>
</dbReference>
<comment type="caution">
    <text evidence="11">The sequence shown here is derived from an EMBL/GenBank/DDBJ whole genome shotgun (WGS) entry which is preliminary data.</text>
</comment>
<comment type="catalytic activity">
    <reaction evidence="9">
        <text>2 reduced [2Fe-2S]-[ferredoxin] + NADP(+) + H(+) = 2 oxidized [2Fe-2S]-[ferredoxin] + NADPH</text>
        <dbReference type="Rhea" id="RHEA:20125"/>
        <dbReference type="Rhea" id="RHEA-COMP:10000"/>
        <dbReference type="Rhea" id="RHEA-COMP:10001"/>
        <dbReference type="ChEBI" id="CHEBI:15378"/>
        <dbReference type="ChEBI" id="CHEBI:33737"/>
        <dbReference type="ChEBI" id="CHEBI:33738"/>
        <dbReference type="ChEBI" id="CHEBI:57783"/>
        <dbReference type="ChEBI" id="CHEBI:58349"/>
        <dbReference type="EC" id="1.18.1.2"/>
    </reaction>
</comment>
<keyword evidence="8" id="KW-0560">Oxidoreductase</keyword>
<evidence type="ECO:0000256" key="8">
    <source>
        <dbReference type="ARBA" id="ARBA00023002"/>
    </source>
</evidence>
<keyword evidence="5" id="KW-0547">Nucleotide-binding</keyword>
<dbReference type="OrthoDB" id="9784483at2"/>